<keyword evidence="13" id="KW-1185">Reference proteome</keyword>
<evidence type="ECO:0000256" key="5">
    <source>
        <dbReference type="ARBA" id="ARBA00022490"/>
    </source>
</evidence>
<proteinExistence type="inferred from homology"/>
<evidence type="ECO:0000313" key="13">
    <source>
        <dbReference type="Proteomes" id="UP001597063"/>
    </source>
</evidence>
<accession>A0ABW2XFX8</accession>
<keyword evidence="6 12" id="KW-0489">Methyltransferase</keyword>
<protein>
    <recommendedName>
        <fullName evidence="4">Protein-L-isoaspartate O-methyltransferase</fullName>
        <ecNumber evidence="3">2.1.1.77</ecNumber>
    </recommendedName>
    <alternativeName>
        <fullName evidence="11">L-isoaspartyl protein carboxyl methyltransferase</fullName>
    </alternativeName>
    <alternativeName>
        <fullName evidence="9">Protein L-isoaspartyl methyltransferase</fullName>
    </alternativeName>
    <alternativeName>
        <fullName evidence="10">Protein-beta-aspartate methyltransferase</fullName>
    </alternativeName>
</protein>
<dbReference type="RefSeq" id="WP_242619243.1">
    <property type="nucleotide sequence ID" value="NZ_CAACUY010000051.1"/>
</dbReference>
<dbReference type="GO" id="GO:0032259">
    <property type="term" value="P:methylation"/>
    <property type="evidence" value="ECO:0007669"/>
    <property type="project" value="UniProtKB-KW"/>
</dbReference>
<dbReference type="Gene3D" id="3.40.50.150">
    <property type="entry name" value="Vaccinia Virus protein VP39"/>
    <property type="match status" value="1"/>
</dbReference>
<keyword evidence="7" id="KW-0808">Transferase</keyword>
<name>A0ABW2XFX8_9ACTN</name>
<keyword evidence="5" id="KW-0963">Cytoplasm</keyword>
<reference evidence="13" key="1">
    <citation type="journal article" date="2019" name="Int. J. Syst. Evol. Microbiol.">
        <title>The Global Catalogue of Microorganisms (GCM) 10K type strain sequencing project: providing services to taxonomists for standard genome sequencing and annotation.</title>
        <authorList>
            <consortium name="The Broad Institute Genomics Platform"/>
            <consortium name="The Broad Institute Genome Sequencing Center for Infectious Disease"/>
            <person name="Wu L."/>
            <person name="Ma J."/>
        </authorList>
    </citation>
    <scope>NUCLEOTIDE SEQUENCE [LARGE SCALE GENOMIC DNA]</scope>
    <source>
        <strain evidence="13">JCM 9371</strain>
    </source>
</reference>
<dbReference type="EMBL" id="JBHTGP010000006">
    <property type="protein sequence ID" value="MFD0685367.1"/>
    <property type="molecule type" value="Genomic_DNA"/>
</dbReference>
<evidence type="ECO:0000256" key="9">
    <source>
        <dbReference type="ARBA" id="ARBA00030757"/>
    </source>
</evidence>
<comment type="subcellular location">
    <subcellularLocation>
        <location evidence="1">Cytoplasm</location>
    </subcellularLocation>
</comment>
<evidence type="ECO:0000256" key="10">
    <source>
        <dbReference type="ARBA" id="ARBA00031323"/>
    </source>
</evidence>
<evidence type="ECO:0000256" key="2">
    <source>
        <dbReference type="ARBA" id="ARBA00005369"/>
    </source>
</evidence>
<keyword evidence="8" id="KW-0949">S-adenosyl-L-methionine</keyword>
<dbReference type="PANTHER" id="PTHR11579">
    <property type="entry name" value="PROTEIN-L-ISOASPARTATE O-METHYLTRANSFERASE"/>
    <property type="match status" value="1"/>
</dbReference>
<gene>
    <name evidence="12" type="ORF">ACFQZM_12730</name>
</gene>
<evidence type="ECO:0000256" key="3">
    <source>
        <dbReference type="ARBA" id="ARBA00011890"/>
    </source>
</evidence>
<dbReference type="GO" id="GO:0008168">
    <property type="term" value="F:methyltransferase activity"/>
    <property type="evidence" value="ECO:0007669"/>
    <property type="project" value="UniProtKB-KW"/>
</dbReference>
<evidence type="ECO:0000256" key="11">
    <source>
        <dbReference type="ARBA" id="ARBA00031350"/>
    </source>
</evidence>
<comment type="similarity">
    <text evidence="2">Belongs to the methyltransferase superfamily. L-isoaspartyl/D-aspartyl protein methyltransferase family.</text>
</comment>
<dbReference type="Pfam" id="PF01135">
    <property type="entry name" value="PCMT"/>
    <property type="match status" value="1"/>
</dbReference>
<evidence type="ECO:0000313" key="12">
    <source>
        <dbReference type="EMBL" id="MFD0685367.1"/>
    </source>
</evidence>
<sequence length="377" mass="40300">MDEKGDGVVGRVEGLVERLAGGGWLTQESVKAALRDVPRHLFAPVVAWTGDGDQVSLQDDPEGWLDLVYGDDAIITQLDDGATDLASGEGRFTSSLSAPSTVVSLLELLDVEPGHRVLDVGTGTGWTAALLSHLVGSANVTSVEVDHAVSEWAAANLKRTGHAPRLVVADGAHGWASGVPFDRVHATCAVARVPYAWVEQTRPGGVIVTPYAPGFGSTHDLRLVVLPDGTAVGRFTGYASYMMMRAQRHPEWDASDRHGECSVTDVDPRTIGYAPAGADLAMGAMLPGVCAGGTREGDGYTLHLWDADAWATAHYEPGRDLFEVEQGGGRRLWDLVVSAYFDWVRRRSPGRERFGLTVSAGGDRVWLDRPGDRCGGY</sequence>
<dbReference type="InterPro" id="IPR029063">
    <property type="entry name" value="SAM-dependent_MTases_sf"/>
</dbReference>
<dbReference type="SUPFAM" id="SSF53335">
    <property type="entry name" value="S-adenosyl-L-methionine-dependent methyltransferases"/>
    <property type="match status" value="1"/>
</dbReference>
<dbReference type="EC" id="2.1.1.77" evidence="3"/>
<dbReference type="InterPro" id="IPR000682">
    <property type="entry name" value="PCMT"/>
</dbReference>
<evidence type="ECO:0000256" key="4">
    <source>
        <dbReference type="ARBA" id="ARBA00013346"/>
    </source>
</evidence>
<organism evidence="12 13">
    <name type="scientific">Actinomadura fibrosa</name>
    <dbReference type="NCBI Taxonomy" id="111802"/>
    <lineage>
        <taxon>Bacteria</taxon>
        <taxon>Bacillati</taxon>
        <taxon>Actinomycetota</taxon>
        <taxon>Actinomycetes</taxon>
        <taxon>Streptosporangiales</taxon>
        <taxon>Thermomonosporaceae</taxon>
        <taxon>Actinomadura</taxon>
    </lineage>
</organism>
<dbReference type="PANTHER" id="PTHR11579:SF0">
    <property type="entry name" value="PROTEIN-L-ISOASPARTATE(D-ASPARTATE) O-METHYLTRANSFERASE"/>
    <property type="match status" value="1"/>
</dbReference>
<evidence type="ECO:0000256" key="1">
    <source>
        <dbReference type="ARBA" id="ARBA00004496"/>
    </source>
</evidence>
<evidence type="ECO:0000256" key="6">
    <source>
        <dbReference type="ARBA" id="ARBA00022603"/>
    </source>
</evidence>
<evidence type="ECO:0000256" key="7">
    <source>
        <dbReference type="ARBA" id="ARBA00022679"/>
    </source>
</evidence>
<dbReference type="CDD" id="cd02440">
    <property type="entry name" value="AdoMet_MTases"/>
    <property type="match status" value="1"/>
</dbReference>
<comment type="caution">
    <text evidence="12">The sequence shown here is derived from an EMBL/GenBank/DDBJ whole genome shotgun (WGS) entry which is preliminary data.</text>
</comment>
<evidence type="ECO:0000256" key="8">
    <source>
        <dbReference type="ARBA" id="ARBA00022691"/>
    </source>
</evidence>
<dbReference type="Proteomes" id="UP001597063">
    <property type="component" value="Unassembled WGS sequence"/>
</dbReference>